<keyword evidence="7" id="KW-0131">Cell cycle</keyword>
<evidence type="ECO:0000313" key="10">
    <source>
        <dbReference type="EMBL" id="MBD7913641.1"/>
    </source>
</evidence>
<dbReference type="InterPro" id="IPR005548">
    <property type="entry name" value="Cell_div_FtsQ/DivIB_C"/>
</dbReference>
<comment type="subcellular location">
    <subcellularLocation>
        <location evidence="1">Membrane</location>
    </subcellularLocation>
</comment>
<dbReference type="InterPro" id="IPR034746">
    <property type="entry name" value="POTRA"/>
</dbReference>
<evidence type="ECO:0000256" key="2">
    <source>
        <dbReference type="ARBA" id="ARBA00022475"/>
    </source>
</evidence>
<keyword evidence="3" id="KW-0132">Cell division</keyword>
<keyword evidence="5 8" id="KW-1133">Transmembrane helix</keyword>
<evidence type="ECO:0000256" key="3">
    <source>
        <dbReference type="ARBA" id="ARBA00022618"/>
    </source>
</evidence>
<evidence type="ECO:0000313" key="11">
    <source>
        <dbReference type="Proteomes" id="UP000640335"/>
    </source>
</evidence>
<keyword evidence="2" id="KW-1003">Cell membrane</keyword>
<dbReference type="Pfam" id="PF08478">
    <property type="entry name" value="POTRA_1"/>
    <property type="match status" value="1"/>
</dbReference>
<dbReference type="Proteomes" id="UP000640335">
    <property type="component" value="Unassembled WGS sequence"/>
</dbReference>
<dbReference type="PROSITE" id="PS51779">
    <property type="entry name" value="POTRA"/>
    <property type="match status" value="1"/>
</dbReference>
<feature type="transmembrane region" description="Helical" evidence="8">
    <location>
        <begin position="21"/>
        <end position="37"/>
    </location>
</feature>
<reference evidence="10 11" key="1">
    <citation type="submission" date="2020-08" db="EMBL/GenBank/DDBJ databases">
        <title>A Genomic Blueprint of the Chicken Gut Microbiome.</title>
        <authorList>
            <person name="Gilroy R."/>
            <person name="Ravi A."/>
            <person name="Getino M."/>
            <person name="Pursley I."/>
            <person name="Horton D.L."/>
            <person name="Alikhan N.-F."/>
            <person name="Baker D."/>
            <person name="Gharbi K."/>
            <person name="Hall N."/>
            <person name="Watson M."/>
            <person name="Adriaenssens E.M."/>
            <person name="Foster-Nyarko E."/>
            <person name="Jarju S."/>
            <person name="Secka A."/>
            <person name="Antonio M."/>
            <person name="Oren A."/>
            <person name="Chaudhuri R."/>
            <person name="La Ragione R.M."/>
            <person name="Hildebrand F."/>
            <person name="Pallen M.J."/>
        </authorList>
    </citation>
    <scope>NUCLEOTIDE SEQUENCE [LARGE SCALE GENOMIC DNA]</scope>
    <source>
        <strain evidence="10 11">Sa3CUN1</strain>
    </source>
</reference>
<dbReference type="InterPro" id="IPR050487">
    <property type="entry name" value="FtsQ_DivIB"/>
</dbReference>
<evidence type="ECO:0000256" key="4">
    <source>
        <dbReference type="ARBA" id="ARBA00022692"/>
    </source>
</evidence>
<accession>A0ABR8PZP7</accession>
<dbReference type="EMBL" id="JACSQZ010000002">
    <property type="protein sequence ID" value="MBD7913641.1"/>
    <property type="molecule type" value="Genomic_DNA"/>
</dbReference>
<dbReference type="PANTHER" id="PTHR37820">
    <property type="entry name" value="CELL DIVISION PROTEIN DIVIB"/>
    <property type="match status" value="1"/>
</dbReference>
<evidence type="ECO:0000256" key="8">
    <source>
        <dbReference type="SAM" id="Phobius"/>
    </source>
</evidence>
<organism evidence="10 11">
    <name type="scientific">Clostridium gallinarum</name>
    <dbReference type="NCBI Taxonomy" id="2762246"/>
    <lineage>
        <taxon>Bacteria</taxon>
        <taxon>Bacillati</taxon>
        <taxon>Bacillota</taxon>
        <taxon>Clostridia</taxon>
        <taxon>Eubacteriales</taxon>
        <taxon>Clostridiaceae</taxon>
        <taxon>Clostridium</taxon>
    </lineage>
</organism>
<protein>
    <submittedName>
        <fullName evidence="10">FtsQ-type POTRA domain-containing protein</fullName>
    </submittedName>
</protein>
<dbReference type="RefSeq" id="WP_191747465.1">
    <property type="nucleotide sequence ID" value="NZ_JACSQZ010000002.1"/>
</dbReference>
<evidence type="ECO:0000256" key="1">
    <source>
        <dbReference type="ARBA" id="ARBA00004370"/>
    </source>
</evidence>
<feature type="domain" description="POTRA" evidence="9">
    <location>
        <begin position="42"/>
        <end position="110"/>
    </location>
</feature>
<keyword evidence="6 8" id="KW-0472">Membrane</keyword>
<dbReference type="Gene3D" id="3.10.20.310">
    <property type="entry name" value="membrane protein fhac"/>
    <property type="match status" value="1"/>
</dbReference>
<dbReference type="InterPro" id="IPR013685">
    <property type="entry name" value="POTRA_FtsQ_type"/>
</dbReference>
<dbReference type="Pfam" id="PF03799">
    <property type="entry name" value="FtsQ_DivIB_C"/>
    <property type="match status" value="1"/>
</dbReference>
<proteinExistence type="predicted"/>
<evidence type="ECO:0000256" key="5">
    <source>
        <dbReference type="ARBA" id="ARBA00022989"/>
    </source>
</evidence>
<keyword evidence="11" id="KW-1185">Reference proteome</keyword>
<gene>
    <name evidence="10" type="ORF">H9660_00620</name>
</gene>
<name>A0ABR8PZP7_9CLOT</name>
<keyword evidence="4 8" id="KW-0812">Transmembrane</keyword>
<evidence type="ECO:0000256" key="7">
    <source>
        <dbReference type="ARBA" id="ARBA00023306"/>
    </source>
</evidence>
<evidence type="ECO:0000259" key="9">
    <source>
        <dbReference type="PROSITE" id="PS51779"/>
    </source>
</evidence>
<dbReference type="PANTHER" id="PTHR37820:SF1">
    <property type="entry name" value="CELL DIVISION PROTEIN FTSQ"/>
    <property type="match status" value="1"/>
</dbReference>
<evidence type="ECO:0000256" key="6">
    <source>
        <dbReference type="ARBA" id="ARBA00023136"/>
    </source>
</evidence>
<comment type="caution">
    <text evidence="10">The sequence shown here is derived from an EMBL/GenBank/DDBJ whole genome shotgun (WGS) entry which is preliminary data.</text>
</comment>
<sequence length="249" mass="28386">MNTNVRKFVIKKKRKKIIKKLILGLFILIIGIIIFIYKTPMFNLKNINITGLVTLNNDSLQELLKYNIGQNIFTIDYNKIEEDLMENPYIKEVKISKKGINKISINIVEDKIAYYLISNDKYKAINTEGVVVEDLESLGDRSLTKLTGIDVSDKKIGEKICEDSYMPSTLENFYKMIEVLPPEYKISEINIFDLNNISCIIGDVEIKLGDSTDIFDKVNIALNIIEQGIITKGYIDMSFDGAPVINQVE</sequence>